<gene>
    <name evidence="3" type="ORF">GCM10025751_34940</name>
</gene>
<dbReference type="Proteomes" id="UP001501729">
    <property type="component" value="Unassembled WGS sequence"/>
</dbReference>
<feature type="transmembrane region" description="Helical" evidence="2">
    <location>
        <begin position="29"/>
        <end position="46"/>
    </location>
</feature>
<protein>
    <recommendedName>
        <fullName evidence="5">DUF304 domain-containing protein</fullName>
    </recommendedName>
</protein>
<feature type="region of interest" description="Disordered" evidence="1">
    <location>
        <begin position="145"/>
        <end position="165"/>
    </location>
</feature>
<reference evidence="3 4" key="1">
    <citation type="journal article" date="2019" name="Int. J. Syst. Evol. Microbiol.">
        <title>The Global Catalogue of Microorganisms (GCM) 10K type strain sequencing project: providing services to taxonomists for standard genome sequencing and annotation.</title>
        <authorList>
            <consortium name="The Broad Institute Genomics Platform"/>
            <consortium name="The Broad Institute Genome Sequencing Center for Infectious Disease"/>
            <person name="Wu L."/>
            <person name="Ma J."/>
        </authorList>
    </citation>
    <scope>NUCLEOTIDE SEQUENCE [LARGE SCALE GENOMIC DNA]</scope>
    <source>
        <strain evidence="3 4">JCM 17504</strain>
    </source>
</reference>
<feature type="transmembrane region" description="Helical" evidence="2">
    <location>
        <begin position="61"/>
        <end position="83"/>
    </location>
</feature>
<organism evidence="3 4">
    <name type="scientific">Haladaptatus pallidirubidus</name>
    <dbReference type="NCBI Taxonomy" id="1008152"/>
    <lineage>
        <taxon>Archaea</taxon>
        <taxon>Methanobacteriati</taxon>
        <taxon>Methanobacteriota</taxon>
        <taxon>Stenosarchaea group</taxon>
        <taxon>Halobacteria</taxon>
        <taxon>Halobacteriales</taxon>
        <taxon>Haladaptataceae</taxon>
        <taxon>Haladaptatus</taxon>
    </lineage>
</organism>
<dbReference type="AlphaFoldDB" id="A0AAV3UKH5"/>
<sequence>MRDGELRVRTTPSSVFKGLYRQKWRQASVIGRGLFLFSLVGTGWGIERLVGTTLGDGPDEWLPFVLLWAGFAFMAFGFLMNIYTRNVRIPIRSILDVERNADGRALHVTYTESEAVEETEIKFSSETSAEKAVAELRYKGIRVSESNHEATAQTTDSETEEAVER</sequence>
<dbReference type="EMBL" id="BAABKX010000015">
    <property type="protein sequence ID" value="GAA5055383.1"/>
    <property type="molecule type" value="Genomic_DNA"/>
</dbReference>
<comment type="caution">
    <text evidence="3">The sequence shown here is derived from an EMBL/GenBank/DDBJ whole genome shotgun (WGS) entry which is preliminary data.</text>
</comment>
<proteinExistence type="predicted"/>
<keyword evidence="2" id="KW-0812">Transmembrane</keyword>
<keyword evidence="2" id="KW-1133">Transmembrane helix</keyword>
<evidence type="ECO:0000313" key="4">
    <source>
        <dbReference type="Proteomes" id="UP001501729"/>
    </source>
</evidence>
<keyword evidence="2" id="KW-0472">Membrane</keyword>
<keyword evidence="4" id="KW-1185">Reference proteome</keyword>
<evidence type="ECO:0000256" key="2">
    <source>
        <dbReference type="SAM" id="Phobius"/>
    </source>
</evidence>
<evidence type="ECO:0000313" key="3">
    <source>
        <dbReference type="EMBL" id="GAA5055383.1"/>
    </source>
</evidence>
<evidence type="ECO:0008006" key="5">
    <source>
        <dbReference type="Google" id="ProtNLM"/>
    </source>
</evidence>
<name>A0AAV3UKH5_9EURY</name>
<accession>A0AAV3UKH5</accession>
<evidence type="ECO:0000256" key="1">
    <source>
        <dbReference type="SAM" id="MobiDB-lite"/>
    </source>
</evidence>